<dbReference type="Gene3D" id="2.160.20.80">
    <property type="entry name" value="E3 ubiquitin-protein ligase SopA"/>
    <property type="match status" value="2"/>
</dbReference>
<dbReference type="PANTHER" id="PTHR14136:SF17">
    <property type="entry name" value="BTB_POZ DOMAIN-CONTAINING PROTEIN KCTD9"/>
    <property type="match status" value="1"/>
</dbReference>
<dbReference type="EMBL" id="RSCO01000019">
    <property type="protein sequence ID" value="RYM95438.1"/>
    <property type="molecule type" value="Genomic_DNA"/>
</dbReference>
<comment type="caution">
    <text evidence="2">The sequence shown here is derived from an EMBL/GenBank/DDBJ whole genome shotgun (WGS) entry which is preliminary data.</text>
</comment>
<evidence type="ECO:0000313" key="2">
    <source>
        <dbReference type="EMBL" id="RYM95438.1"/>
    </source>
</evidence>
<evidence type="ECO:0000313" key="3">
    <source>
        <dbReference type="Proteomes" id="UP000293613"/>
    </source>
</evidence>
<reference evidence="2 3" key="1">
    <citation type="journal article" date="2019" name="Appl. Environ. Microbiol.">
        <title>Dissecting the evolutionary development of the Bifidobacterium animalis species through comparative genomics analyses.</title>
        <authorList>
            <person name="Lugli G.A."/>
            <person name="Mancino W."/>
            <person name="Milani C."/>
            <person name="Duranti S."/>
            <person name="Mancabelli L."/>
            <person name="Napoli S."/>
            <person name="Mangifesta M."/>
            <person name="Viappiani A."/>
            <person name="Anzalone R."/>
            <person name="Longhi G."/>
            <person name="van Sinderen D."/>
            <person name="Ventura M."/>
            <person name="Turroni F."/>
        </authorList>
    </citation>
    <scope>NUCLEOTIDE SEQUENCE [LARGE SCALE GENOMIC DNA]</scope>
    <source>
        <strain evidence="2 3">2011B</strain>
    </source>
</reference>
<dbReference type="Proteomes" id="UP000293613">
    <property type="component" value="Unassembled WGS sequence"/>
</dbReference>
<dbReference type="AlphaFoldDB" id="A0A8B3RJG9"/>
<evidence type="ECO:0000256" key="1">
    <source>
        <dbReference type="SAM" id="MobiDB-lite"/>
    </source>
</evidence>
<dbReference type="RefSeq" id="WP_130077372.1">
    <property type="nucleotide sequence ID" value="NZ_RSCO01000019.1"/>
</dbReference>
<organism evidence="2 3">
    <name type="scientific">Bifidobacterium animalis subsp. lactis</name>
    <name type="common">Bifidobacterium lactis</name>
    <dbReference type="NCBI Taxonomy" id="302911"/>
    <lineage>
        <taxon>Bacteria</taxon>
        <taxon>Bacillati</taxon>
        <taxon>Actinomycetota</taxon>
        <taxon>Actinomycetes</taxon>
        <taxon>Bifidobacteriales</taxon>
        <taxon>Bifidobacteriaceae</taxon>
        <taxon>Bifidobacterium</taxon>
    </lineage>
</organism>
<dbReference type="SUPFAM" id="SSF141571">
    <property type="entry name" value="Pentapeptide repeat-like"/>
    <property type="match status" value="2"/>
</dbReference>
<sequence>MVQARKPAGSPNSTGGQYDRNPARRTGMPPALGDGQNVIITRDQCYEEELRDGRYAHATLRGCDLRYLDMVDVSLQDSVLDHCDLTGSHDWKQANMDGLKLAGDLTGVDFRRARMQTCKVTTSQWQEVYCTEANLSGLRFDSPDGEGVTFQDCEFGGARLHDAGFNEQDTAPLFNTCGFIQADLSDMRMPGACVEQSDFTDAKLADMDMSDATFSTCDFINVTGFDTATMSGASFDHCIFDNLGYAQEHSLFTQPNVSFDECRLYAGESDWCMRYSRQNGRAVAVCQNEYDRDLFRVHTPHEPNPARWMDEGQMQADIRMFDADRQADLLSMADWEHGVWSHTDIPLCAASLG</sequence>
<protein>
    <submittedName>
        <fullName evidence="2">Pentapeptide repeats (9 copies)</fullName>
    </submittedName>
</protein>
<name>A0A8B3RJG9_BIFAN</name>
<dbReference type="Pfam" id="PF00805">
    <property type="entry name" value="Pentapeptide"/>
    <property type="match status" value="2"/>
</dbReference>
<dbReference type="PANTHER" id="PTHR14136">
    <property type="entry name" value="BTB_POZ DOMAIN-CONTAINING PROTEIN KCTD9"/>
    <property type="match status" value="1"/>
</dbReference>
<gene>
    <name evidence="2" type="ORF">PG2011B_0716</name>
</gene>
<dbReference type="InterPro" id="IPR051082">
    <property type="entry name" value="Pentapeptide-BTB/POZ_domain"/>
</dbReference>
<feature type="region of interest" description="Disordered" evidence="1">
    <location>
        <begin position="1"/>
        <end position="35"/>
    </location>
</feature>
<dbReference type="InterPro" id="IPR001646">
    <property type="entry name" value="5peptide_repeat"/>
</dbReference>
<accession>A0A8B3RJG9</accession>
<proteinExistence type="predicted"/>